<gene>
    <name evidence="2" type="ORF">DBW71_00800</name>
</gene>
<evidence type="ECO:0000259" key="1">
    <source>
        <dbReference type="Pfam" id="PF02627"/>
    </source>
</evidence>
<feature type="domain" description="Carboxymuconolactone decarboxylase-like" evidence="1">
    <location>
        <begin position="35"/>
        <end position="113"/>
    </location>
</feature>
<dbReference type="EMBL" id="QOQD01000001">
    <property type="protein sequence ID" value="RCL74715.1"/>
    <property type="molecule type" value="Genomic_DNA"/>
</dbReference>
<dbReference type="Proteomes" id="UP000253570">
    <property type="component" value="Unassembled WGS sequence"/>
</dbReference>
<protein>
    <recommendedName>
        <fullName evidence="1">Carboxymuconolactone decarboxylase-like domain-containing protein</fullName>
    </recommendedName>
</protein>
<proteinExistence type="predicted"/>
<dbReference type="Pfam" id="PF02627">
    <property type="entry name" value="CMD"/>
    <property type="match status" value="1"/>
</dbReference>
<dbReference type="InterPro" id="IPR029032">
    <property type="entry name" value="AhpD-like"/>
</dbReference>
<dbReference type="GO" id="GO:0051920">
    <property type="term" value="F:peroxiredoxin activity"/>
    <property type="evidence" value="ECO:0007669"/>
    <property type="project" value="InterPro"/>
</dbReference>
<organism evidence="2 3">
    <name type="scientific">PS1 clade bacterium</name>
    <dbReference type="NCBI Taxonomy" id="2175152"/>
    <lineage>
        <taxon>Bacteria</taxon>
        <taxon>Pseudomonadati</taxon>
        <taxon>Pseudomonadota</taxon>
        <taxon>Alphaproteobacteria</taxon>
        <taxon>PS1 clade</taxon>
    </lineage>
</organism>
<name>A0A368DU31_9PROT</name>
<reference evidence="2 3" key="1">
    <citation type="journal article" date="2018" name="Microbiome">
        <title>Fine metagenomic profile of the Mediterranean stratified and mixed water columns revealed by assembly and recruitment.</title>
        <authorList>
            <person name="Haro-Moreno J.M."/>
            <person name="Lopez-Perez M."/>
            <person name="De La Torre J.R."/>
            <person name="Picazo A."/>
            <person name="Camacho A."/>
            <person name="Rodriguez-Valera F."/>
        </authorList>
    </citation>
    <scope>NUCLEOTIDE SEQUENCE [LARGE SCALE GENOMIC DNA]</scope>
    <source>
        <strain evidence="2">MED-G57</strain>
    </source>
</reference>
<accession>A0A368DU31</accession>
<evidence type="ECO:0000313" key="2">
    <source>
        <dbReference type="EMBL" id="RCL74715.1"/>
    </source>
</evidence>
<comment type="caution">
    <text evidence="2">The sequence shown here is derived from an EMBL/GenBank/DDBJ whole genome shotgun (WGS) entry which is preliminary data.</text>
</comment>
<dbReference type="AlphaFoldDB" id="A0A368DU31"/>
<evidence type="ECO:0000313" key="3">
    <source>
        <dbReference type="Proteomes" id="UP000253570"/>
    </source>
</evidence>
<dbReference type="InterPro" id="IPR003779">
    <property type="entry name" value="CMD-like"/>
</dbReference>
<dbReference type="SUPFAM" id="SSF69118">
    <property type="entry name" value="AhpD-like"/>
    <property type="match status" value="1"/>
</dbReference>
<sequence length="137" mass="15780">MAKIEKKIKENLSKIFSERRSHSYPAHEWLADKFPDYVKIMLDLDYEIRQKTKIFDEKMHELFHIIALAVKGSNPHNQQHLKAHIKKGIMLGLDPEEIAEALMVCVNPGGAMVLTYSITCMLEALEELDAEGWEKSE</sequence>
<dbReference type="Gene3D" id="1.20.1290.10">
    <property type="entry name" value="AhpD-like"/>
    <property type="match status" value="1"/>
</dbReference>